<dbReference type="InterPro" id="IPR015943">
    <property type="entry name" value="WD40/YVTN_repeat-like_dom_sf"/>
</dbReference>
<sequence>MKGGSRIWSGLLENGGPIYGNVPVMDAIGRLTDEILRKIQLSEIQVSEGCGVGASSRLLLRSRTPVPGSDPRHSMYYSSLLAFNFNFLFPCVVMTSPTQIHECSYIKSETAKCNFKTQQYCNSYDPVPGPFTASFTRDYRPTSPVARSHLGLARSLIMDHLYGKKTVWSFVDQEQQQGMRSSMVQQSPTTTPHLSLRAASTHHVQSVPESADVQVPPLSPARLSSAASPFAPSSPESPWALSPLCASPSPSLLYHCIASLHRLDGGVYSIAISKGMVFTGSASRRVRVWRQPECLERGHLKTSSGNIGAILAFDNMLFTTHKDHKIRVWTVSLSDRLASKKLATLPRRTNLNLLPSLSMMMRSSSSTAAHHHHHHHHKDVVSCLAYYHAEGLLYSASWDRTVKTWRVAEKRCIDSFVAHDDRVNAIVVNQDDGFVFTGSSDGSIKIWRRMCGDVSHALTMTLKFQPSPVNALVLTSFRGSCFLYSGSSDGLVNFWEKESIFGRYHHGGFLQGHRFAVLCLAAVDKLILSGSEDTTIRIWTREDGSTFHVCLALIDGHRGPIKCLAACVEMEKLFMGFLLYSASLDRTVKVWRIKILAGTDKATPDDTEDEDVHKNMMVDHEMSPVLSPSWIEKKLQGIH</sequence>
<dbReference type="SMART" id="SM00320">
    <property type="entry name" value="WD40"/>
    <property type="match status" value="7"/>
</dbReference>
<dbReference type="Gene3D" id="2.130.10.10">
    <property type="entry name" value="YVTN repeat-like/Quinoprotein amine dehydrogenase"/>
    <property type="match status" value="3"/>
</dbReference>
<dbReference type="Pfam" id="PF00400">
    <property type="entry name" value="WD40"/>
    <property type="match status" value="4"/>
</dbReference>
<keyword evidence="1 3" id="KW-0853">WD repeat</keyword>
<dbReference type="AlphaFoldDB" id="A0AAV7EN87"/>
<dbReference type="SUPFAM" id="SSF50978">
    <property type="entry name" value="WD40 repeat-like"/>
    <property type="match status" value="1"/>
</dbReference>
<evidence type="ECO:0000313" key="4">
    <source>
        <dbReference type="EMBL" id="KAG9449191.1"/>
    </source>
</evidence>
<feature type="repeat" description="WD" evidence="3">
    <location>
        <begin position="416"/>
        <end position="447"/>
    </location>
</feature>
<name>A0AAV7EN87_ARIFI</name>
<dbReference type="InterPro" id="IPR045182">
    <property type="entry name" value="JINGUBANG-like"/>
</dbReference>
<comment type="caution">
    <text evidence="4">The sequence shown here is derived from an EMBL/GenBank/DDBJ whole genome shotgun (WGS) entry which is preliminary data.</text>
</comment>
<dbReference type="InterPro" id="IPR020472">
    <property type="entry name" value="WD40_PAC1"/>
</dbReference>
<dbReference type="PRINTS" id="PR00320">
    <property type="entry name" value="GPROTEINBRPT"/>
</dbReference>
<feature type="repeat" description="WD" evidence="3">
    <location>
        <begin position="510"/>
        <end position="549"/>
    </location>
</feature>
<dbReference type="PROSITE" id="PS50294">
    <property type="entry name" value="WD_REPEATS_REGION"/>
    <property type="match status" value="2"/>
</dbReference>
<evidence type="ECO:0000256" key="3">
    <source>
        <dbReference type="PROSITE-ProRule" id="PRU00221"/>
    </source>
</evidence>
<dbReference type="EMBL" id="JAINDJ010000004">
    <property type="protein sequence ID" value="KAG9449191.1"/>
    <property type="molecule type" value="Genomic_DNA"/>
</dbReference>
<feature type="repeat" description="WD" evidence="3">
    <location>
        <begin position="374"/>
        <end position="415"/>
    </location>
</feature>
<proteinExistence type="predicted"/>
<gene>
    <name evidence="4" type="ORF">H6P81_009156</name>
</gene>
<dbReference type="Proteomes" id="UP000825729">
    <property type="component" value="Unassembled WGS sequence"/>
</dbReference>
<protein>
    <submittedName>
        <fullName evidence="4">Uncharacterized protein</fullName>
    </submittedName>
</protein>
<dbReference type="InterPro" id="IPR036322">
    <property type="entry name" value="WD40_repeat_dom_sf"/>
</dbReference>
<evidence type="ECO:0000313" key="5">
    <source>
        <dbReference type="Proteomes" id="UP000825729"/>
    </source>
</evidence>
<dbReference type="InterPro" id="IPR001680">
    <property type="entry name" value="WD40_rpt"/>
</dbReference>
<dbReference type="PANTHER" id="PTHR22844">
    <property type="entry name" value="F-BOX AND WD40 DOMAIN PROTEIN"/>
    <property type="match status" value="1"/>
</dbReference>
<accession>A0AAV7EN87</accession>
<keyword evidence="2" id="KW-0677">Repeat</keyword>
<dbReference type="PANTHER" id="PTHR22844:SF213">
    <property type="entry name" value="OS01G0232200 PROTEIN"/>
    <property type="match status" value="1"/>
</dbReference>
<reference evidence="4 5" key="1">
    <citation type="submission" date="2021-07" db="EMBL/GenBank/DDBJ databases">
        <title>The Aristolochia fimbriata genome: insights into angiosperm evolution, floral development and chemical biosynthesis.</title>
        <authorList>
            <person name="Jiao Y."/>
        </authorList>
    </citation>
    <scope>NUCLEOTIDE SEQUENCE [LARGE SCALE GENOMIC DNA]</scope>
    <source>
        <strain evidence="4">IBCAS-2021</strain>
        <tissue evidence="4">Leaf</tissue>
    </source>
</reference>
<dbReference type="PROSITE" id="PS50082">
    <property type="entry name" value="WD_REPEATS_2"/>
    <property type="match status" value="3"/>
</dbReference>
<keyword evidence="5" id="KW-1185">Reference proteome</keyword>
<organism evidence="4 5">
    <name type="scientific">Aristolochia fimbriata</name>
    <name type="common">White veined hardy Dutchman's pipe vine</name>
    <dbReference type="NCBI Taxonomy" id="158543"/>
    <lineage>
        <taxon>Eukaryota</taxon>
        <taxon>Viridiplantae</taxon>
        <taxon>Streptophyta</taxon>
        <taxon>Embryophyta</taxon>
        <taxon>Tracheophyta</taxon>
        <taxon>Spermatophyta</taxon>
        <taxon>Magnoliopsida</taxon>
        <taxon>Magnoliidae</taxon>
        <taxon>Piperales</taxon>
        <taxon>Aristolochiaceae</taxon>
        <taxon>Aristolochia</taxon>
    </lineage>
</organism>
<evidence type="ECO:0000256" key="2">
    <source>
        <dbReference type="ARBA" id="ARBA00022737"/>
    </source>
</evidence>
<evidence type="ECO:0000256" key="1">
    <source>
        <dbReference type="ARBA" id="ARBA00022574"/>
    </source>
</evidence>